<dbReference type="SUPFAM" id="SSF53474">
    <property type="entry name" value="alpha/beta-Hydrolases"/>
    <property type="match status" value="1"/>
</dbReference>
<feature type="chain" id="PRO_5034769226" description="Carboxylic ester hydrolase" evidence="3">
    <location>
        <begin position="34"/>
        <end position="603"/>
    </location>
</feature>
<reference evidence="5 6" key="1">
    <citation type="journal article" date="2020" name="ISME J.">
        <title>Uncovering the hidden diversity of litter-decomposition mechanisms in mushroom-forming fungi.</title>
        <authorList>
            <person name="Floudas D."/>
            <person name="Bentzer J."/>
            <person name="Ahren D."/>
            <person name="Johansson T."/>
            <person name="Persson P."/>
            <person name="Tunlid A."/>
        </authorList>
    </citation>
    <scope>NUCLEOTIDE SEQUENCE [LARGE SCALE GENOMIC DNA]</scope>
    <source>
        <strain evidence="5 6">CBS 291.85</strain>
    </source>
</reference>
<evidence type="ECO:0000313" key="5">
    <source>
        <dbReference type="EMBL" id="KAF5346951.1"/>
    </source>
</evidence>
<sequence length="603" mass="65176">MPLPLGSLSLLKSASTFLIFLSLSLALVPSVFADPTVIDTKHNVTFLGITSSPGVEKFLNIPYGLSTSGSRRFASPEPAYLPSGTIYNATVPGPVCPQTIAPGFPWFSNLTEADLSEDCLRLKVARPEGAKEGDGLPVFVWIYGGGLFNGHINERTNEPDALILQSVANGLPVIFVAMNYRLNIFGFALSEALRETNDLNVGLKDQRLALEWVKENIGSFGGNPDKVTIFGQSSGALSVTLQILAYGGTKGAPFHGAIMESTALEPTSTSNLTFDTFNAVANLTGCDTFGNPQGSKTLACLRNLPMEMLLNITIQQHDSTSSQNDGDIYLPTVDGDFLPSASSELTRQGRFVRMPVIIGWTEEDATLFTPANTTMEEFLHTFYPDLTQTTISRLLELYPVEDFNANTEAGLSAEFYRTAQVFRDILLACPSFLFGHAMADKFAEDHPYEAPDGGVPVPPVFLYSFNQTILTPSLERGGLPGLGVIHTSELAYVYANFATYNNTGLVHPTSSDFSLLEQVSRSWSSFATTGRPTITGKDTLQGWKGSYQPGAEMMDASVYVVGGSDPGMSTLEGKGSNKALAAQKLKERCEFLNSDAVIEQLKY</sequence>
<protein>
    <recommendedName>
        <fullName evidence="3">Carboxylic ester hydrolase</fullName>
        <ecNumber evidence="3">3.1.1.-</ecNumber>
    </recommendedName>
</protein>
<dbReference type="InterPro" id="IPR050654">
    <property type="entry name" value="AChE-related_enzymes"/>
</dbReference>
<evidence type="ECO:0000256" key="2">
    <source>
        <dbReference type="ARBA" id="ARBA00022801"/>
    </source>
</evidence>
<evidence type="ECO:0000256" key="3">
    <source>
        <dbReference type="RuleBase" id="RU361235"/>
    </source>
</evidence>
<feature type="domain" description="Carboxylesterase type B" evidence="4">
    <location>
        <begin position="52"/>
        <end position="544"/>
    </location>
</feature>
<dbReference type="AlphaFoldDB" id="A0A8H5CTS7"/>
<dbReference type="PANTHER" id="PTHR43918:SF4">
    <property type="entry name" value="CARBOXYLIC ESTER HYDROLASE"/>
    <property type="match status" value="1"/>
</dbReference>
<dbReference type="GO" id="GO:0052689">
    <property type="term" value="F:carboxylic ester hydrolase activity"/>
    <property type="evidence" value="ECO:0007669"/>
    <property type="project" value="TreeGrafter"/>
</dbReference>
<feature type="signal peptide" evidence="3">
    <location>
        <begin position="1"/>
        <end position="33"/>
    </location>
</feature>
<keyword evidence="6" id="KW-1185">Reference proteome</keyword>
<proteinExistence type="inferred from homology"/>
<keyword evidence="3" id="KW-0732">Signal</keyword>
<organism evidence="5 6">
    <name type="scientific">Tetrapyrgos nigripes</name>
    <dbReference type="NCBI Taxonomy" id="182062"/>
    <lineage>
        <taxon>Eukaryota</taxon>
        <taxon>Fungi</taxon>
        <taxon>Dikarya</taxon>
        <taxon>Basidiomycota</taxon>
        <taxon>Agaricomycotina</taxon>
        <taxon>Agaricomycetes</taxon>
        <taxon>Agaricomycetidae</taxon>
        <taxon>Agaricales</taxon>
        <taxon>Marasmiineae</taxon>
        <taxon>Marasmiaceae</taxon>
        <taxon>Tetrapyrgos</taxon>
    </lineage>
</organism>
<dbReference type="EMBL" id="JAACJM010000098">
    <property type="protein sequence ID" value="KAF5346951.1"/>
    <property type="molecule type" value="Genomic_DNA"/>
</dbReference>
<dbReference type="PROSITE" id="PS00122">
    <property type="entry name" value="CARBOXYLESTERASE_B_1"/>
    <property type="match status" value="1"/>
</dbReference>
<dbReference type="InterPro" id="IPR002018">
    <property type="entry name" value="CarbesteraseB"/>
</dbReference>
<dbReference type="PANTHER" id="PTHR43918">
    <property type="entry name" value="ACETYLCHOLINESTERASE"/>
    <property type="match status" value="1"/>
</dbReference>
<evidence type="ECO:0000256" key="1">
    <source>
        <dbReference type="ARBA" id="ARBA00005964"/>
    </source>
</evidence>
<dbReference type="Gene3D" id="3.40.50.1820">
    <property type="entry name" value="alpha/beta hydrolase"/>
    <property type="match status" value="1"/>
</dbReference>
<dbReference type="InterPro" id="IPR029058">
    <property type="entry name" value="AB_hydrolase_fold"/>
</dbReference>
<dbReference type="InterPro" id="IPR019826">
    <property type="entry name" value="Carboxylesterase_B_AS"/>
</dbReference>
<gene>
    <name evidence="5" type="ORF">D9758_010128</name>
</gene>
<keyword evidence="2 3" id="KW-0378">Hydrolase</keyword>
<comment type="similarity">
    <text evidence="1 3">Belongs to the type-B carboxylesterase/lipase family.</text>
</comment>
<comment type="caution">
    <text evidence="5">The sequence shown here is derived from an EMBL/GenBank/DDBJ whole genome shotgun (WGS) entry which is preliminary data.</text>
</comment>
<dbReference type="Proteomes" id="UP000559256">
    <property type="component" value="Unassembled WGS sequence"/>
</dbReference>
<dbReference type="EC" id="3.1.1.-" evidence="3"/>
<evidence type="ECO:0000259" key="4">
    <source>
        <dbReference type="Pfam" id="PF00135"/>
    </source>
</evidence>
<accession>A0A8H5CTS7</accession>
<evidence type="ECO:0000313" key="6">
    <source>
        <dbReference type="Proteomes" id="UP000559256"/>
    </source>
</evidence>
<name>A0A8H5CTS7_9AGAR</name>
<dbReference type="OrthoDB" id="408631at2759"/>
<dbReference type="Pfam" id="PF00135">
    <property type="entry name" value="COesterase"/>
    <property type="match status" value="1"/>
</dbReference>